<dbReference type="PANTHER" id="PTHR46558:SF4">
    <property type="entry name" value="DNA-BIDING PHAGE PROTEIN"/>
    <property type="match status" value="1"/>
</dbReference>
<name>A0A5S3QLV7_9FLAO</name>
<evidence type="ECO:0000259" key="2">
    <source>
        <dbReference type="PROSITE" id="PS50943"/>
    </source>
</evidence>
<dbReference type="InterPro" id="IPR001387">
    <property type="entry name" value="Cro/C1-type_HTH"/>
</dbReference>
<dbReference type="PANTHER" id="PTHR46558">
    <property type="entry name" value="TRACRIPTIONAL REGULATORY PROTEIN-RELATED-RELATED"/>
    <property type="match status" value="1"/>
</dbReference>
<dbReference type="GO" id="GO:0003677">
    <property type="term" value="F:DNA binding"/>
    <property type="evidence" value="ECO:0007669"/>
    <property type="project" value="UniProtKB-KW"/>
</dbReference>
<dbReference type="CDD" id="cd00093">
    <property type="entry name" value="HTH_XRE"/>
    <property type="match status" value="1"/>
</dbReference>
<dbReference type="Pfam" id="PF01381">
    <property type="entry name" value="HTH_3"/>
    <property type="match status" value="1"/>
</dbReference>
<dbReference type="Gene3D" id="1.10.260.40">
    <property type="entry name" value="lambda repressor-like DNA-binding domains"/>
    <property type="match status" value="1"/>
</dbReference>
<feature type="domain" description="HTH cro/C1-type" evidence="2">
    <location>
        <begin position="19"/>
        <end position="73"/>
    </location>
</feature>
<evidence type="ECO:0000256" key="1">
    <source>
        <dbReference type="ARBA" id="ARBA00023125"/>
    </source>
</evidence>
<gene>
    <name evidence="3" type="ORF">FEE95_05430</name>
</gene>
<reference evidence="3 4" key="1">
    <citation type="submission" date="2019-05" db="EMBL/GenBank/DDBJ databases">
        <authorList>
            <person name="Zhang J.-Y."/>
            <person name="Feg X."/>
            <person name="Du Z.-J."/>
        </authorList>
    </citation>
    <scope>NUCLEOTIDE SEQUENCE [LARGE SCALE GENOMIC DNA]</scope>
    <source>
        <strain evidence="3 4">RZ26</strain>
    </source>
</reference>
<dbReference type="SUPFAM" id="SSF47413">
    <property type="entry name" value="lambda repressor-like DNA-binding domains"/>
    <property type="match status" value="1"/>
</dbReference>
<protein>
    <submittedName>
        <fullName evidence="3">Helix-turn-helix transcriptional regulator</fullName>
    </submittedName>
</protein>
<accession>A0A5S3QLV7</accession>
<dbReference type="EMBL" id="VATY01000001">
    <property type="protein sequence ID" value="TMM58874.1"/>
    <property type="molecule type" value="Genomic_DNA"/>
</dbReference>
<dbReference type="SMART" id="SM00530">
    <property type="entry name" value="HTH_XRE"/>
    <property type="match status" value="1"/>
</dbReference>
<dbReference type="RefSeq" id="WP_138656807.1">
    <property type="nucleotide sequence ID" value="NZ_VATY01000001.1"/>
</dbReference>
<dbReference type="AlphaFoldDB" id="A0A5S3QLV7"/>
<dbReference type="InterPro" id="IPR010982">
    <property type="entry name" value="Lambda_DNA-bd_dom_sf"/>
</dbReference>
<sequence>MYYKICKIITQYYNFMFVLKQLRRKKKINQTDLAHAVGVSLRTIQLYEKKNANIPIKNLTKIANYFEVSIAELYSHEVNEEQDIYKLSSATSDSTLTVKKIDAKKWIVNAPLVTVKKLRDYCHETENREFLKSLPSLSFVVENIESGTYVAFEIMGNSMENGTADSIPSGAIVLAKEILQEDLEMRGKVKNPKAIIIFGENILCKEIINYDEKSKQITCHSLNTSPEYADFEIPVSEIKQLFEVIKKQTD</sequence>
<evidence type="ECO:0000313" key="3">
    <source>
        <dbReference type="EMBL" id="TMM58874.1"/>
    </source>
</evidence>
<evidence type="ECO:0000313" key="4">
    <source>
        <dbReference type="Proteomes" id="UP000310314"/>
    </source>
</evidence>
<dbReference type="OrthoDB" id="3831186at2"/>
<dbReference type="PROSITE" id="PS50943">
    <property type="entry name" value="HTH_CROC1"/>
    <property type="match status" value="1"/>
</dbReference>
<keyword evidence="1" id="KW-0238">DNA-binding</keyword>
<keyword evidence="4" id="KW-1185">Reference proteome</keyword>
<organism evidence="3 4">
    <name type="scientific">Maribacter algarum</name>
    <name type="common">ex Zhang et al. 2020</name>
    <dbReference type="NCBI Taxonomy" id="2578118"/>
    <lineage>
        <taxon>Bacteria</taxon>
        <taxon>Pseudomonadati</taxon>
        <taxon>Bacteroidota</taxon>
        <taxon>Flavobacteriia</taxon>
        <taxon>Flavobacteriales</taxon>
        <taxon>Flavobacteriaceae</taxon>
        <taxon>Maribacter</taxon>
    </lineage>
</organism>
<dbReference type="Proteomes" id="UP000310314">
    <property type="component" value="Unassembled WGS sequence"/>
</dbReference>
<comment type="caution">
    <text evidence="3">The sequence shown here is derived from an EMBL/GenBank/DDBJ whole genome shotgun (WGS) entry which is preliminary data.</text>
</comment>
<dbReference type="Gene3D" id="2.10.109.10">
    <property type="entry name" value="Umud Fragment, subunit A"/>
    <property type="match status" value="1"/>
</dbReference>
<proteinExistence type="predicted"/>